<dbReference type="Gene3D" id="1.20.120.450">
    <property type="entry name" value="dinb family like domain"/>
    <property type="match status" value="1"/>
</dbReference>
<proteinExistence type="predicted"/>
<name>A0ABV8ASS6_9BACT</name>
<accession>A0ABV8ASS6</accession>
<dbReference type="EMBL" id="JBHRZS010000007">
    <property type="protein sequence ID" value="MFC3881087.1"/>
    <property type="molecule type" value="Genomic_DNA"/>
</dbReference>
<sequence length="148" mass="17261">MIQDLKFLFDRELTKLSQEIESYQSEENLWKVDGQITNSGGALCVHLCGNLRAFIGKEIGGIDYVRDREFEFSGIPVPREKLIEEIKEARSCVSKSLDGLSENQLPDKFPIQPFPRELTYQNFLLHLYGHLNYHLGQINYHRRLFDQN</sequence>
<dbReference type="Proteomes" id="UP001595805">
    <property type="component" value="Unassembled WGS sequence"/>
</dbReference>
<reference evidence="2" key="1">
    <citation type="journal article" date="2019" name="Int. J. Syst. Evol. Microbiol.">
        <title>The Global Catalogue of Microorganisms (GCM) 10K type strain sequencing project: providing services to taxonomists for standard genome sequencing and annotation.</title>
        <authorList>
            <consortium name="The Broad Institute Genomics Platform"/>
            <consortium name="The Broad Institute Genome Sequencing Center for Infectious Disease"/>
            <person name="Wu L."/>
            <person name="Ma J."/>
        </authorList>
    </citation>
    <scope>NUCLEOTIDE SEQUENCE [LARGE SCALE GENOMIC DNA]</scope>
    <source>
        <strain evidence="2">CCUG 60523</strain>
    </source>
</reference>
<dbReference type="InterPro" id="IPR011466">
    <property type="entry name" value="DUF1572"/>
</dbReference>
<protein>
    <submittedName>
        <fullName evidence="1">DUF1572 family protein</fullName>
    </submittedName>
</protein>
<dbReference type="Pfam" id="PF07609">
    <property type="entry name" value="DUF1572"/>
    <property type="match status" value="1"/>
</dbReference>
<organism evidence="1 2">
    <name type="scientific">Algoriphagus namhaensis</name>
    <dbReference type="NCBI Taxonomy" id="915353"/>
    <lineage>
        <taxon>Bacteria</taxon>
        <taxon>Pseudomonadati</taxon>
        <taxon>Bacteroidota</taxon>
        <taxon>Cytophagia</taxon>
        <taxon>Cytophagales</taxon>
        <taxon>Cyclobacteriaceae</taxon>
        <taxon>Algoriphagus</taxon>
    </lineage>
</organism>
<dbReference type="InterPro" id="IPR034660">
    <property type="entry name" value="DinB/YfiT-like"/>
</dbReference>
<evidence type="ECO:0000313" key="1">
    <source>
        <dbReference type="EMBL" id="MFC3881087.1"/>
    </source>
</evidence>
<evidence type="ECO:0000313" key="2">
    <source>
        <dbReference type="Proteomes" id="UP001595805"/>
    </source>
</evidence>
<comment type="caution">
    <text evidence="1">The sequence shown here is derived from an EMBL/GenBank/DDBJ whole genome shotgun (WGS) entry which is preliminary data.</text>
</comment>
<gene>
    <name evidence="1" type="ORF">ACFOSV_12910</name>
</gene>
<dbReference type="RefSeq" id="WP_377906427.1">
    <property type="nucleotide sequence ID" value="NZ_JBHRZS010000007.1"/>
</dbReference>
<dbReference type="SUPFAM" id="SSF109854">
    <property type="entry name" value="DinB/YfiT-like putative metalloenzymes"/>
    <property type="match status" value="1"/>
</dbReference>
<keyword evidence="2" id="KW-1185">Reference proteome</keyword>